<reference evidence="2" key="1">
    <citation type="journal article" date="2014" name="Front. Microbiol.">
        <title>High frequency of phylogenetically diverse reductive dehalogenase-homologous genes in deep subseafloor sedimentary metagenomes.</title>
        <authorList>
            <person name="Kawai M."/>
            <person name="Futagami T."/>
            <person name="Toyoda A."/>
            <person name="Takaki Y."/>
            <person name="Nishi S."/>
            <person name="Hori S."/>
            <person name="Arai W."/>
            <person name="Tsubouchi T."/>
            <person name="Morono Y."/>
            <person name="Uchiyama I."/>
            <person name="Ito T."/>
            <person name="Fujiyama A."/>
            <person name="Inagaki F."/>
            <person name="Takami H."/>
        </authorList>
    </citation>
    <scope>NUCLEOTIDE SEQUENCE</scope>
    <source>
        <strain evidence="2">Expedition CK06-06</strain>
    </source>
</reference>
<protein>
    <recommendedName>
        <fullName evidence="1">HD-GYP domain-containing protein</fullName>
    </recommendedName>
</protein>
<dbReference type="CDD" id="cd00077">
    <property type="entry name" value="HDc"/>
    <property type="match status" value="1"/>
</dbReference>
<feature type="non-terminal residue" evidence="2">
    <location>
        <position position="1"/>
    </location>
</feature>
<dbReference type="EMBL" id="BARS01057446">
    <property type="protein sequence ID" value="GAG51331.1"/>
    <property type="molecule type" value="Genomic_DNA"/>
</dbReference>
<accession>X0ZSW9</accession>
<sequence length="89" mass="10233">RLPVFAAGHHEMLDGSGYPKHVKAEDIPIQTRIMTVADIYDALIAKDRPYKKSIDPIRSQAILKEEAKNGRLDKELVRIFIEKRVYQSE</sequence>
<dbReference type="PANTHER" id="PTHR43155">
    <property type="entry name" value="CYCLIC DI-GMP PHOSPHODIESTERASE PA4108-RELATED"/>
    <property type="match status" value="1"/>
</dbReference>
<proteinExistence type="predicted"/>
<dbReference type="PANTHER" id="PTHR43155:SF2">
    <property type="entry name" value="CYCLIC DI-GMP PHOSPHODIESTERASE PA4108"/>
    <property type="match status" value="1"/>
</dbReference>
<dbReference type="PROSITE" id="PS51832">
    <property type="entry name" value="HD_GYP"/>
    <property type="match status" value="1"/>
</dbReference>
<dbReference type="InterPro" id="IPR037522">
    <property type="entry name" value="HD_GYP_dom"/>
</dbReference>
<organism evidence="2">
    <name type="scientific">marine sediment metagenome</name>
    <dbReference type="NCBI Taxonomy" id="412755"/>
    <lineage>
        <taxon>unclassified sequences</taxon>
        <taxon>metagenomes</taxon>
        <taxon>ecological metagenomes</taxon>
    </lineage>
</organism>
<dbReference type="SUPFAM" id="SSF109604">
    <property type="entry name" value="HD-domain/PDEase-like"/>
    <property type="match status" value="1"/>
</dbReference>
<evidence type="ECO:0000313" key="2">
    <source>
        <dbReference type="EMBL" id="GAG51331.1"/>
    </source>
</evidence>
<gene>
    <name evidence="2" type="ORF">S01H1_84222</name>
</gene>
<dbReference type="InterPro" id="IPR003607">
    <property type="entry name" value="HD/PDEase_dom"/>
</dbReference>
<name>X0ZSW9_9ZZZZ</name>
<dbReference type="AlphaFoldDB" id="X0ZSW9"/>
<comment type="caution">
    <text evidence="2">The sequence shown here is derived from an EMBL/GenBank/DDBJ whole genome shotgun (WGS) entry which is preliminary data.</text>
</comment>
<feature type="domain" description="HD-GYP" evidence="1">
    <location>
        <begin position="1"/>
        <end position="89"/>
    </location>
</feature>
<dbReference type="Gene3D" id="1.10.3210.10">
    <property type="entry name" value="Hypothetical protein af1432"/>
    <property type="match status" value="1"/>
</dbReference>
<evidence type="ECO:0000259" key="1">
    <source>
        <dbReference type="PROSITE" id="PS51832"/>
    </source>
</evidence>
<dbReference type="Pfam" id="PF13487">
    <property type="entry name" value="HD_5"/>
    <property type="match status" value="1"/>
</dbReference>